<dbReference type="OrthoDB" id="9765084at2"/>
<dbReference type="PANTHER" id="PTHR43861">
    <property type="entry name" value="TRANS-ACONITATE 2-METHYLTRANSFERASE-RELATED"/>
    <property type="match status" value="1"/>
</dbReference>
<dbReference type="Pfam" id="PF13649">
    <property type="entry name" value="Methyltransf_25"/>
    <property type="match status" value="1"/>
</dbReference>
<dbReference type="EMBL" id="NCXP01000037">
    <property type="protein sequence ID" value="OSC38481.1"/>
    <property type="molecule type" value="Genomic_DNA"/>
</dbReference>
<dbReference type="InterPro" id="IPR041698">
    <property type="entry name" value="Methyltransf_25"/>
</dbReference>
<dbReference type="GO" id="GO:0008168">
    <property type="term" value="F:methyltransferase activity"/>
    <property type="evidence" value="ECO:0007669"/>
    <property type="project" value="UniProtKB-KW"/>
</dbReference>
<evidence type="ECO:0000256" key="1">
    <source>
        <dbReference type="ARBA" id="ARBA00022603"/>
    </source>
</evidence>
<sequence>MDLYQRHADAWAADRGDHLREKSWLDRFLALLPDHPTVLDVGCGPGAPIAHYLIQHRCQVTGVDASSTMIARCAARFPEHEWHVGDMRALALDRKFDGIIAWDSFFHLPGADQRQVLPLLRRHAAPGAALMFTSGPFAGERIGRYLGEPLYHASLDSAEYRTLLHNNGFEVATHVVEDPDCGLHTIWLARLR</sequence>
<dbReference type="SUPFAM" id="SSF53335">
    <property type="entry name" value="S-adenosyl-L-methionine-dependent methyltransferases"/>
    <property type="match status" value="1"/>
</dbReference>
<protein>
    <submittedName>
        <fullName evidence="4">SAM-dependent methyltransferase</fullName>
    </submittedName>
</protein>
<evidence type="ECO:0000313" key="4">
    <source>
        <dbReference type="EMBL" id="OSC38481.1"/>
    </source>
</evidence>
<evidence type="ECO:0000259" key="3">
    <source>
        <dbReference type="Pfam" id="PF13649"/>
    </source>
</evidence>
<dbReference type="InterPro" id="IPR029063">
    <property type="entry name" value="SAM-dependent_MTases_sf"/>
</dbReference>
<evidence type="ECO:0000256" key="2">
    <source>
        <dbReference type="ARBA" id="ARBA00022679"/>
    </source>
</evidence>
<dbReference type="STRING" id="1430326.B8W66_20215"/>
<organism evidence="4 5">
    <name type="scientific">Mycobacterium decipiens</name>
    <dbReference type="NCBI Taxonomy" id="1430326"/>
    <lineage>
        <taxon>Bacteria</taxon>
        <taxon>Bacillati</taxon>
        <taxon>Actinomycetota</taxon>
        <taxon>Actinomycetes</taxon>
        <taxon>Mycobacteriales</taxon>
        <taxon>Mycobacteriaceae</taxon>
        <taxon>Mycobacterium</taxon>
    </lineage>
</organism>
<proteinExistence type="predicted"/>
<gene>
    <name evidence="4" type="ORF">B8W66_20215</name>
</gene>
<keyword evidence="5" id="KW-1185">Reference proteome</keyword>
<dbReference type="Proteomes" id="UP000193247">
    <property type="component" value="Unassembled WGS sequence"/>
</dbReference>
<evidence type="ECO:0000313" key="5">
    <source>
        <dbReference type="Proteomes" id="UP000193247"/>
    </source>
</evidence>
<comment type="caution">
    <text evidence="4">The sequence shown here is derived from an EMBL/GenBank/DDBJ whole genome shotgun (WGS) entry which is preliminary data.</text>
</comment>
<dbReference type="PANTHER" id="PTHR43861:SF1">
    <property type="entry name" value="TRANS-ACONITATE 2-METHYLTRANSFERASE"/>
    <property type="match status" value="1"/>
</dbReference>
<feature type="domain" description="Methyltransferase" evidence="3">
    <location>
        <begin position="38"/>
        <end position="127"/>
    </location>
</feature>
<dbReference type="AlphaFoldDB" id="A0A1X2LQC5"/>
<name>A0A1X2LQC5_9MYCO</name>
<keyword evidence="2 4" id="KW-0808">Transferase</keyword>
<keyword evidence="1 4" id="KW-0489">Methyltransferase</keyword>
<dbReference type="CDD" id="cd02440">
    <property type="entry name" value="AdoMet_MTases"/>
    <property type="match status" value="1"/>
</dbReference>
<dbReference type="Gene3D" id="3.40.50.150">
    <property type="entry name" value="Vaccinia Virus protein VP39"/>
    <property type="match status" value="1"/>
</dbReference>
<accession>A0A1X2LQC5</accession>
<dbReference type="GO" id="GO:0032259">
    <property type="term" value="P:methylation"/>
    <property type="evidence" value="ECO:0007669"/>
    <property type="project" value="UniProtKB-KW"/>
</dbReference>
<reference evidence="4 5" key="1">
    <citation type="submission" date="2017-04" db="EMBL/GenBank/DDBJ databases">
        <title>The new phylogeny of genus Mycobacterium.</title>
        <authorList>
            <person name="Tortoli E."/>
            <person name="Trovato A."/>
            <person name="Cirillo D.M."/>
        </authorList>
    </citation>
    <scope>NUCLEOTIDE SEQUENCE [LARGE SCALE GENOMIC DNA]</scope>
    <source>
        <strain evidence="4 5">TBL 1200985</strain>
    </source>
</reference>